<comment type="function">
    <text evidence="1">Plays a central role as a glucosyl donor in cellular metabolic pathways.</text>
</comment>
<name>A0A098VVY2_9MICR</name>
<dbReference type="EMBL" id="JMKJ01000013">
    <property type="protein sequence ID" value="KGG53085.1"/>
    <property type="molecule type" value="Genomic_DNA"/>
</dbReference>
<dbReference type="Gene3D" id="3.90.550.10">
    <property type="entry name" value="Spore Coat Polysaccharide Biosynthesis Protein SpsA, Chain A"/>
    <property type="match status" value="1"/>
</dbReference>
<evidence type="ECO:0000256" key="2">
    <source>
        <dbReference type="ARBA" id="ARBA00010401"/>
    </source>
</evidence>
<evidence type="ECO:0000256" key="3">
    <source>
        <dbReference type="ARBA" id="ARBA00012415"/>
    </source>
</evidence>
<dbReference type="PANTHER" id="PTHR43511">
    <property type="match status" value="1"/>
</dbReference>
<dbReference type="GeneID" id="25258025"/>
<dbReference type="InterPro" id="IPR002618">
    <property type="entry name" value="UDPGP_fam"/>
</dbReference>
<dbReference type="SUPFAM" id="SSF53448">
    <property type="entry name" value="Nucleotide-diphospho-sugar transferases"/>
    <property type="match status" value="1"/>
</dbReference>
<keyword evidence="5 7" id="KW-0548">Nucleotidyltransferase</keyword>
<evidence type="ECO:0000313" key="7">
    <source>
        <dbReference type="EMBL" id="KGG53085.1"/>
    </source>
</evidence>
<sequence length="271" mass="30551">MNSFNTDAETSKVIKKYMKRRVPILTFNQSKFPRIWKDDLLPVPASFSSQGTHWFVCFFKQCRYPPGHGDIFCALKSSGVLEQLISKGKEYIFISNIDNLGATIDYNVLNFLSQNKYEFLMEVTEKTKADIKGGTLVEYNGNVRLLEVAQVPAQHLKDFMSIKKFRVFNTNNVWMSLSVLNSIDFNDLDLEIIANVKLETAMGSAIKNFKNAVGVTVPRSRFLPIKGCSDLFLLQSDLYSNVRGTMKLNAKRQISSTPLVIRAPLTLAAVG</sequence>
<dbReference type="AlphaFoldDB" id="A0A098VVY2"/>
<dbReference type="VEuPathDB" id="MicrosporidiaDB:DI09_111p100"/>
<dbReference type="InterPro" id="IPR029044">
    <property type="entry name" value="Nucleotide-diphossugar_trans"/>
</dbReference>
<dbReference type="EC" id="2.7.7.9" evidence="3"/>
<protein>
    <recommendedName>
        <fullName evidence="3">UTP--glucose-1-phosphate uridylyltransferase</fullName>
        <ecNumber evidence="3">2.7.7.9</ecNumber>
    </recommendedName>
    <alternativeName>
        <fullName evidence="6">UDP-glucose pyrophosphorylase</fullName>
    </alternativeName>
</protein>
<dbReference type="RefSeq" id="XP_013239512.1">
    <property type="nucleotide sequence ID" value="XM_013384058.1"/>
</dbReference>
<dbReference type="GO" id="GO:0006011">
    <property type="term" value="P:UDP-alpha-D-glucose metabolic process"/>
    <property type="evidence" value="ECO:0007669"/>
    <property type="project" value="InterPro"/>
</dbReference>
<comment type="caution">
    <text evidence="7">The sequence shown here is derived from an EMBL/GenBank/DDBJ whole genome shotgun (WGS) entry which is preliminary data.</text>
</comment>
<keyword evidence="4 7" id="KW-0808">Transferase</keyword>
<keyword evidence="8" id="KW-1185">Reference proteome</keyword>
<dbReference type="GO" id="GO:0003983">
    <property type="term" value="F:UTP:glucose-1-phosphate uridylyltransferase activity"/>
    <property type="evidence" value="ECO:0007669"/>
    <property type="project" value="UniProtKB-EC"/>
</dbReference>
<dbReference type="Proteomes" id="UP000029725">
    <property type="component" value="Unassembled WGS sequence"/>
</dbReference>
<evidence type="ECO:0000256" key="4">
    <source>
        <dbReference type="ARBA" id="ARBA00022679"/>
    </source>
</evidence>
<accession>A0A098VVY2</accession>
<dbReference type="HOGENOM" id="CLU_023632_1_1_1"/>
<dbReference type="InterPro" id="IPR016267">
    <property type="entry name" value="UDPGP_trans"/>
</dbReference>
<gene>
    <name evidence="7" type="ORF">DI09_111p100</name>
</gene>
<evidence type="ECO:0000313" key="8">
    <source>
        <dbReference type="Proteomes" id="UP000029725"/>
    </source>
</evidence>
<comment type="similarity">
    <text evidence="2">Belongs to the UDPGP type 1 family.</text>
</comment>
<reference evidence="7 8" key="1">
    <citation type="submission" date="2014-04" db="EMBL/GenBank/DDBJ databases">
        <title>A new species of microsporidia sheds light on the evolution of extreme parasitism.</title>
        <authorList>
            <person name="Haag K.L."/>
            <person name="James T.Y."/>
            <person name="Larsson R."/>
            <person name="Schaer T.M."/>
            <person name="Refardt D."/>
            <person name="Pombert J.-F."/>
            <person name="Ebert D."/>
        </authorList>
    </citation>
    <scope>NUCLEOTIDE SEQUENCE [LARGE SCALE GENOMIC DNA]</scope>
    <source>
        <strain evidence="7 8">UGP3</strain>
        <tissue evidence="7">Spores</tissue>
    </source>
</reference>
<organism evidence="7 8">
    <name type="scientific">Mitosporidium daphniae</name>
    <dbReference type="NCBI Taxonomy" id="1485682"/>
    <lineage>
        <taxon>Eukaryota</taxon>
        <taxon>Fungi</taxon>
        <taxon>Fungi incertae sedis</taxon>
        <taxon>Microsporidia</taxon>
        <taxon>Mitosporidium</taxon>
    </lineage>
</organism>
<evidence type="ECO:0000256" key="6">
    <source>
        <dbReference type="ARBA" id="ARBA00031959"/>
    </source>
</evidence>
<dbReference type="OrthoDB" id="932129at2759"/>
<dbReference type="Pfam" id="PF01704">
    <property type="entry name" value="UDPGP"/>
    <property type="match status" value="1"/>
</dbReference>
<evidence type="ECO:0000256" key="1">
    <source>
        <dbReference type="ARBA" id="ARBA00003449"/>
    </source>
</evidence>
<proteinExistence type="inferred from homology"/>
<evidence type="ECO:0000256" key="5">
    <source>
        <dbReference type="ARBA" id="ARBA00022695"/>
    </source>
</evidence>